<dbReference type="GO" id="GO:0004640">
    <property type="term" value="F:phosphoribosylanthranilate isomerase activity"/>
    <property type="evidence" value="ECO:0007669"/>
    <property type="project" value="TreeGrafter"/>
</dbReference>
<evidence type="ECO:0000256" key="7">
    <source>
        <dbReference type="ARBA" id="ARBA00023239"/>
    </source>
</evidence>
<evidence type="ECO:0000256" key="8">
    <source>
        <dbReference type="HAMAP-Rule" id="MF_00134"/>
    </source>
</evidence>
<reference evidence="10 11" key="1">
    <citation type="submission" date="2012-02" db="EMBL/GenBank/DDBJ databases">
        <title>Complete genome sequence of Phycisphaera mikurensis NBRC 102666.</title>
        <authorList>
            <person name="Ankai A."/>
            <person name="Hosoyama A."/>
            <person name="Terui Y."/>
            <person name="Sekine M."/>
            <person name="Fukai R."/>
            <person name="Kato Y."/>
            <person name="Nakamura S."/>
            <person name="Yamada-Narita S."/>
            <person name="Kawakoshi A."/>
            <person name="Fukunaga Y."/>
            <person name="Yamazaki S."/>
            <person name="Fujita N."/>
        </authorList>
    </citation>
    <scope>NUCLEOTIDE SEQUENCE [LARGE SCALE GENOMIC DNA]</scope>
    <source>
        <strain evidence="11">NBRC 102666 / KCTC 22515 / FYK2301M01</strain>
    </source>
</reference>
<comment type="similarity">
    <text evidence="8">Belongs to the TrpC family.</text>
</comment>
<keyword evidence="3 8" id="KW-0028">Amino-acid biosynthesis</keyword>
<dbReference type="GO" id="GO:0000162">
    <property type="term" value="P:L-tryptophan biosynthetic process"/>
    <property type="evidence" value="ECO:0007669"/>
    <property type="project" value="UniProtKB-UniRule"/>
</dbReference>
<dbReference type="PANTHER" id="PTHR22854:SF2">
    <property type="entry name" value="INDOLE-3-GLYCEROL-PHOSPHATE SYNTHASE"/>
    <property type="match status" value="1"/>
</dbReference>
<evidence type="ECO:0000256" key="2">
    <source>
        <dbReference type="ARBA" id="ARBA00004696"/>
    </source>
</evidence>
<dbReference type="FunFam" id="3.20.20.70:FF:000024">
    <property type="entry name" value="Indole-3-glycerol phosphate synthase"/>
    <property type="match status" value="1"/>
</dbReference>
<evidence type="ECO:0000256" key="1">
    <source>
        <dbReference type="ARBA" id="ARBA00001633"/>
    </source>
</evidence>
<dbReference type="NCBIfam" id="NF001377">
    <property type="entry name" value="PRK00278.2-4"/>
    <property type="match status" value="1"/>
</dbReference>
<dbReference type="STRING" id="1142394.PSMK_15840"/>
<dbReference type="Pfam" id="PF00218">
    <property type="entry name" value="IGPS"/>
    <property type="match status" value="1"/>
</dbReference>
<dbReference type="PATRIC" id="fig|1142394.8.peg.1629"/>
<dbReference type="InterPro" id="IPR013785">
    <property type="entry name" value="Aldolase_TIM"/>
</dbReference>
<dbReference type="InterPro" id="IPR013798">
    <property type="entry name" value="Indole-3-glycerol_P_synth_dom"/>
</dbReference>
<dbReference type="UniPathway" id="UPA00035">
    <property type="reaction ID" value="UER00043"/>
</dbReference>
<evidence type="ECO:0000259" key="9">
    <source>
        <dbReference type="Pfam" id="PF00218"/>
    </source>
</evidence>
<dbReference type="EC" id="4.1.1.48" evidence="8"/>
<name>I0IEQ5_PHYMF</name>
<keyword evidence="7 8" id="KW-0456">Lyase</keyword>
<organism evidence="10 11">
    <name type="scientific">Phycisphaera mikurensis (strain NBRC 102666 / KCTC 22515 / FYK2301M01)</name>
    <dbReference type="NCBI Taxonomy" id="1142394"/>
    <lineage>
        <taxon>Bacteria</taxon>
        <taxon>Pseudomonadati</taxon>
        <taxon>Planctomycetota</taxon>
        <taxon>Phycisphaerae</taxon>
        <taxon>Phycisphaerales</taxon>
        <taxon>Phycisphaeraceae</taxon>
        <taxon>Phycisphaera</taxon>
    </lineage>
</organism>
<evidence type="ECO:0000256" key="6">
    <source>
        <dbReference type="ARBA" id="ARBA00023141"/>
    </source>
</evidence>
<keyword evidence="11" id="KW-1185">Reference proteome</keyword>
<proteinExistence type="inferred from homology"/>
<dbReference type="SUPFAM" id="SSF51366">
    <property type="entry name" value="Ribulose-phoshate binding barrel"/>
    <property type="match status" value="1"/>
</dbReference>
<dbReference type="PROSITE" id="PS00614">
    <property type="entry name" value="IGPS"/>
    <property type="match status" value="1"/>
</dbReference>
<feature type="domain" description="Indole-3-glycerol phosphate synthase" evidence="9">
    <location>
        <begin position="5"/>
        <end position="264"/>
    </location>
</feature>
<dbReference type="CDD" id="cd00331">
    <property type="entry name" value="IGPS"/>
    <property type="match status" value="1"/>
</dbReference>
<evidence type="ECO:0000256" key="4">
    <source>
        <dbReference type="ARBA" id="ARBA00022793"/>
    </source>
</evidence>
<dbReference type="OrthoDB" id="9804217at2"/>
<dbReference type="GO" id="GO:0004425">
    <property type="term" value="F:indole-3-glycerol-phosphate synthase activity"/>
    <property type="evidence" value="ECO:0007669"/>
    <property type="project" value="UniProtKB-UniRule"/>
</dbReference>
<dbReference type="PANTHER" id="PTHR22854">
    <property type="entry name" value="TRYPTOPHAN BIOSYNTHESIS PROTEIN"/>
    <property type="match status" value="1"/>
</dbReference>
<dbReference type="RefSeq" id="WP_014436961.1">
    <property type="nucleotide sequence ID" value="NC_017080.1"/>
</dbReference>
<protein>
    <recommendedName>
        <fullName evidence="8">Indole-3-glycerol phosphate synthase</fullName>
        <shortName evidence="8">IGPS</shortName>
        <ecNumber evidence="8">4.1.1.48</ecNumber>
    </recommendedName>
</protein>
<keyword evidence="5 8" id="KW-0822">Tryptophan biosynthesis</keyword>
<dbReference type="Gene3D" id="3.20.20.70">
    <property type="entry name" value="Aldolase class I"/>
    <property type="match status" value="1"/>
</dbReference>
<dbReference type="EMBL" id="AP012338">
    <property type="protein sequence ID" value="BAM03743.1"/>
    <property type="molecule type" value="Genomic_DNA"/>
</dbReference>
<accession>I0IEQ5</accession>
<dbReference type="AlphaFoldDB" id="I0IEQ5"/>
<comment type="catalytic activity">
    <reaction evidence="1 8">
        <text>1-(2-carboxyphenylamino)-1-deoxy-D-ribulose 5-phosphate + H(+) = (1S,2R)-1-C-(indol-3-yl)glycerol 3-phosphate + CO2 + H2O</text>
        <dbReference type="Rhea" id="RHEA:23476"/>
        <dbReference type="ChEBI" id="CHEBI:15377"/>
        <dbReference type="ChEBI" id="CHEBI:15378"/>
        <dbReference type="ChEBI" id="CHEBI:16526"/>
        <dbReference type="ChEBI" id="CHEBI:58613"/>
        <dbReference type="ChEBI" id="CHEBI:58866"/>
        <dbReference type="EC" id="4.1.1.48"/>
    </reaction>
</comment>
<dbReference type="InterPro" id="IPR045186">
    <property type="entry name" value="Indole-3-glycerol_P_synth"/>
</dbReference>
<keyword evidence="4 8" id="KW-0210">Decarboxylase</keyword>
<evidence type="ECO:0000256" key="3">
    <source>
        <dbReference type="ARBA" id="ARBA00022605"/>
    </source>
</evidence>
<evidence type="ECO:0000313" key="10">
    <source>
        <dbReference type="EMBL" id="BAM03743.1"/>
    </source>
</evidence>
<dbReference type="KEGG" id="phm:PSMK_15840"/>
<comment type="pathway">
    <text evidence="2 8">Amino-acid biosynthesis; L-tryptophan biosynthesis; L-tryptophan from chorismate: step 4/5.</text>
</comment>
<dbReference type="HAMAP" id="MF_00134_B">
    <property type="entry name" value="IGPS_B"/>
    <property type="match status" value="1"/>
</dbReference>
<keyword evidence="6 8" id="KW-0057">Aromatic amino acid biosynthesis</keyword>
<dbReference type="InterPro" id="IPR001468">
    <property type="entry name" value="Indole-3-GlycerolPSynthase_CS"/>
</dbReference>
<dbReference type="InterPro" id="IPR011060">
    <property type="entry name" value="RibuloseP-bd_barrel"/>
</dbReference>
<dbReference type="HOGENOM" id="CLU_034247_2_0_0"/>
<dbReference type="Proteomes" id="UP000007881">
    <property type="component" value="Chromosome"/>
</dbReference>
<evidence type="ECO:0000256" key="5">
    <source>
        <dbReference type="ARBA" id="ARBA00022822"/>
    </source>
</evidence>
<evidence type="ECO:0000313" key="11">
    <source>
        <dbReference type="Proteomes" id="UP000007881"/>
    </source>
</evidence>
<sequence length="276" mass="30554">MPSILDDIVQTKRAEVDQRSASVSLEEMKARALDTPRPRNFFKALTQPARRLKVIAEVKRASPSAGVLRDDFDAVQIAEAYHANGAAAISCLTDERYFQGRLEDLQRIKDAVPIPVLRKDFLIDPWQLYESRAAGADAVLLIAECLREPEMIDLLILATELQMTTLVEVHDLESLIQVKPHLGFPLPGYQLLGINNRDLREMTTDVAHTIDLLGEVPDKGILVSESGIREHADVAELLKNGVYRVLVGESLMKQEDPGAALRELIHGDDGGESFNG</sequence>
<gene>
    <name evidence="8 10" type="primary">trpC</name>
    <name evidence="10" type="ordered locus">PSMK_15840</name>
</gene>
<dbReference type="eggNOG" id="COG0134">
    <property type="taxonomic scope" value="Bacteria"/>
</dbReference>